<dbReference type="AlphaFoldDB" id="A0A918DR99"/>
<keyword evidence="10" id="KW-1185">Reference proteome</keyword>
<evidence type="ECO:0008006" key="11">
    <source>
        <dbReference type="Google" id="ProtNLM"/>
    </source>
</evidence>
<evidence type="ECO:0000256" key="7">
    <source>
        <dbReference type="SAM" id="MobiDB-lite"/>
    </source>
</evidence>
<feature type="transmembrane region" description="Helical" evidence="8">
    <location>
        <begin position="347"/>
        <end position="371"/>
    </location>
</feature>
<evidence type="ECO:0000256" key="5">
    <source>
        <dbReference type="ARBA" id="ARBA00022989"/>
    </source>
</evidence>
<feature type="transmembrane region" description="Helical" evidence="8">
    <location>
        <begin position="470"/>
        <end position="491"/>
    </location>
</feature>
<comment type="caution">
    <text evidence="9">The sequence shown here is derived from an EMBL/GenBank/DDBJ whole genome shotgun (WGS) entry which is preliminary data.</text>
</comment>
<feature type="region of interest" description="Disordered" evidence="7">
    <location>
        <begin position="279"/>
        <end position="302"/>
    </location>
</feature>
<feature type="transmembrane region" description="Helical" evidence="8">
    <location>
        <begin position="149"/>
        <end position="172"/>
    </location>
</feature>
<feature type="compositionally biased region" description="Low complexity" evidence="7">
    <location>
        <begin position="28"/>
        <end position="41"/>
    </location>
</feature>
<reference evidence="9" key="1">
    <citation type="journal article" date="2014" name="Int. J. Syst. Evol. Microbiol.">
        <title>Complete genome sequence of Corynebacterium casei LMG S-19264T (=DSM 44701T), isolated from a smear-ripened cheese.</title>
        <authorList>
            <consortium name="US DOE Joint Genome Institute (JGI-PGF)"/>
            <person name="Walter F."/>
            <person name="Albersmeier A."/>
            <person name="Kalinowski J."/>
            <person name="Ruckert C."/>
        </authorList>
    </citation>
    <scope>NUCLEOTIDE SEQUENCE</scope>
    <source>
        <strain evidence="9">CGMCC 4.7201</strain>
    </source>
</reference>
<comment type="subcellular location">
    <subcellularLocation>
        <location evidence="1">Cell membrane</location>
        <topology evidence="1">Multi-pass membrane protein</topology>
    </subcellularLocation>
</comment>
<keyword evidence="6 8" id="KW-0472">Membrane</keyword>
<keyword evidence="3" id="KW-1003">Cell membrane</keyword>
<dbReference type="EMBL" id="BMMS01000001">
    <property type="protein sequence ID" value="GGO79828.1"/>
    <property type="molecule type" value="Genomic_DNA"/>
</dbReference>
<evidence type="ECO:0000256" key="4">
    <source>
        <dbReference type="ARBA" id="ARBA00022692"/>
    </source>
</evidence>
<keyword evidence="4 8" id="KW-0812">Transmembrane</keyword>
<evidence type="ECO:0000313" key="10">
    <source>
        <dbReference type="Proteomes" id="UP000641932"/>
    </source>
</evidence>
<dbReference type="InterPro" id="IPR050171">
    <property type="entry name" value="MFS_Transporters"/>
</dbReference>
<name>A0A918DR99_9ACTN</name>
<organism evidence="9 10">
    <name type="scientific">Wenjunlia tyrosinilytica</name>
    <dbReference type="NCBI Taxonomy" id="1544741"/>
    <lineage>
        <taxon>Bacteria</taxon>
        <taxon>Bacillati</taxon>
        <taxon>Actinomycetota</taxon>
        <taxon>Actinomycetes</taxon>
        <taxon>Kitasatosporales</taxon>
        <taxon>Streptomycetaceae</taxon>
        <taxon>Wenjunlia</taxon>
    </lineage>
</organism>
<protein>
    <recommendedName>
        <fullName evidence="11">MFS transporter</fullName>
    </recommendedName>
</protein>
<sequence length="494" mass="49150">MPADRAGRSVWAMSASEVSEDKRDGERGAAAGEGECPAPDGRTSGRLRWGPGPLTVAGGHRYALALVVDALGAGLLRPFLLLYGISVLGMRPGAAGLAMSAGMLAGLVMVPLMGRWIDRGARSKAVAATLVVRTIGTGLLLLTHGPAGFTTAAVLLGIGSQTWPTTHAAMVATLTEGRTRDAALAAGRSLRNAGLGAGALLATLAMAGGAGTLRALAMVTGVAGSAAAVLVWSMRVEASAGGGRAGAAGAVVRKAAGGEARKAAGAEVRKAAGAAVPEAGGAAVPRRRGSATRERRGSAESTTEDAAVLRRITLLSAANLPYAFCFDILEVALPALLVTSLHASPAWSSGIFVGNTVLVITTQLAVVVRLAGRARRVVLAWSGVVLAASYLGFWAAAAIGGPAGAVTVAAVSVLYTAGEILYAGTGTALVVACAPPHLLGRALARWEISTGTGRALAPATLTALLATGPGSLWCALAAATLLSAAAIVRLAPKA</sequence>
<feature type="transmembrane region" description="Helical" evidence="8">
    <location>
        <begin position="62"/>
        <end position="88"/>
    </location>
</feature>
<evidence type="ECO:0000256" key="8">
    <source>
        <dbReference type="SAM" id="Phobius"/>
    </source>
</evidence>
<dbReference type="GO" id="GO:0005886">
    <property type="term" value="C:plasma membrane"/>
    <property type="evidence" value="ECO:0007669"/>
    <property type="project" value="UniProtKB-SubCell"/>
</dbReference>
<dbReference type="Proteomes" id="UP000641932">
    <property type="component" value="Unassembled WGS sequence"/>
</dbReference>
<gene>
    <name evidence="9" type="ORF">GCM10012280_00260</name>
</gene>
<feature type="transmembrane region" description="Helical" evidence="8">
    <location>
        <begin position="320"/>
        <end position="341"/>
    </location>
</feature>
<dbReference type="InterPro" id="IPR036259">
    <property type="entry name" value="MFS_trans_sf"/>
</dbReference>
<proteinExistence type="predicted"/>
<feature type="transmembrane region" description="Helical" evidence="8">
    <location>
        <begin position="378"/>
        <end position="399"/>
    </location>
</feature>
<feature type="transmembrane region" description="Helical" evidence="8">
    <location>
        <begin position="216"/>
        <end position="234"/>
    </location>
</feature>
<keyword evidence="5 8" id="KW-1133">Transmembrane helix</keyword>
<dbReference type="SUPFAM" id="SSF103473">
    <property type="entry name" value="MFS general substrate transporter"/>
    <property type="match status" value="1"/>
</dbReference>
<reference evidence="9" key="2">
    <citation type="submission" date="2020-09" db="EMBL/GenBank/DDBJ databases">
        <authorList>
            <person name="Sun Q."/>
            <person name="Zhou Y."/>
        </authorList>
    </citation>
    <scope>NUCLEOTIDE SEQUENCE</scope>
    <source>
        <strain evidence="9">CGMCC 4.7201</strain>
    </source>
</reference>
<dbReference type="PANTHER" id="PTHR23517">
    <property type="entry name" value="RESISTANCE PROTEIN MDTM, PUTATIVE-RELATED-RELATED"/>
    <property type="match status" value="1"/>
</dbReference>
<dbReference type="Pfam" id="PF07690">
    <property type="entry name" value="MFS_1"/>
    <property type="match status" value="1"/>
</dbReference>
<keyword evidence="2" id="KW-0813">Transport</keyword>
<feature type="region of interest" description="Disordered" evidence="7">
    <location>
        <begin position="1"/>
        <end position="47"/>
    </location>
</feature>
<dbReference type="Gene3D" id="1.20.1250.20">
    <property type="entry name" value="MFS general substrate transporter like domains"/>
    <property type="match status" value="1"/>
</dbReference>
<evidence type="ECO:0000256" key="2">
    <source>
        <dbReference type="ARBA" id="ARBA00022448"/>
    </source>
</evidence>
<dbReference type="GO" id="GO:0022857">
    <property type="term" value="F:transmembrane transporter activity"/>
    <property type="evidence" value="ECO:0007669"/>
    <property type="project" value="InterPro"/>
</dbReference>
<evidence type="ECO:0000256" key="3">
    <source>
        <dbReference type="ARBA" id="ARBA00022475"/>
    </source>
</evidence>
<evidence type="ECO:0000256" key="6">
    <source>
        <dbReference type="ARBA" id="ARBA00023136"/>
    </source>
</evidence>
<evidence type="ECO:0000313" key="9">
    <source>
        <dbReference type="EMBL" id="GGO79828.1"/>
    </source>
</evidence>
<evidence type="ECO:0000256" key="1">
    <source>
        <dbReference type="ARBA" id="ARBA00004651"/>
    </source>
</evidence>
<feature type="transmembrane region" description="Helical" evidence="8">
    <location>
        <begin position="94"/>
        <end position="113"/>
    </location>
</feature>
<dbReference type="PANTHER" id="PTHR23517:SF2">
    <property type="entry name" value="MULTIDRUG RESISTANCE PROTEIN MDTH"/>
    <property type="match status" value="1"/>
</dbReference>
<accession>A0A918DR99</accession>
<dbReference type="InterPro" id="IPR011701">
    <property type="entry name" value="MFS"/>
</dbReference>